<accession>A0A167YFF3</accession>
<dbReference type="EMBL" id="AZGZ01000014">
    <property type="protein sequence ID" value="KZZ91271.1"/>
    <property type="molecule type" value="Genomic_DNA"/>
</dbReference>
<evidence type="ECO:0000313" key="7">
    <source>
        <dbReference type="EMBL" id="KZZ91271.1"/>
    </source>
</evidence>
<dbReference type="SUPFAM" id="SSF48371">
    <property type="entry name" value="ARM repeat"/>
    <property type="match status" value="2"/>
</dbReference>
<evidence type="ECO:0000256" key="4">
    <source>
        <dbReference type="ARBA" id="ARBA00022737"/>
    </source>
</evidence>
<keyword evidence="5" id="KW-0539">Nucleus</keyword>
<evidence type="ECO:0000256" key="1">
    <source>
        <dbReference type="ARBA" id="ARBA00004123"/>
    </source>
</evidence>
<dbReference type="GO" id="GO:0034657">
    <property type="term" value="C:GID complex"/>
    <property type="evidence" value="ECO:0007669"/>
    <property type="project" value="TreeGrafter"/>
</dbReference>
<keyword evidence="3" id="KW-0963">Cytoplasm</keyword>
<dbReference type="InterPro" id="IPR011989">
    <property type="entry name" value="ARM-like"/>
</dbReference>
<evidence type="ECO:0000256" key="2">
    <source>
        <dbReference type="ARBA" id="ARBA00004496"/>
    </source>
</evidence>
<dbReference type="Proteomes" id="UP000242877">
    <property type="component" value="Unassembled WGS sequence"/>
</dbReference>
<comment type="subcellular location">
    <subcellularLocation>
        <location evidence="2">Cytoplasm</location>
    </subcellularLocation>
    <subcellularLocation>
        <location evidence="1">Nucleus</location>
    </subcellularLocation>
</comment>
<comment type="caution">
    <text evidence="7">The sequence shown here is derived from an EMBL/GenBank/DDBJ whole genome shotgun (WGS) entry which is preliminary data.</text>
</comment>
<dbReference type="AlphaFoldDB" id="A0A167YFF3"/>
<dbReference type="VEuPathDB" id="FungiDB:AAP_03441"/>
<sequence>MDITAPPAQPEDLLQEINHATAGEGRLNALKTTKTIISGNELRKKSLLESNALGTLTTILKVRRAQGKAAQDYDQNSIDEMVLSSTISLDDDIARQAVLIIGILANSGPAFVYPIVAAGCIPLLFDMLAYPVPALRLAVLETLVSIADNLPLDYERTWPAGNDLANTAFSEPYIGYLIDVLQNNPQPSTAIPPQGKIYTITSTRCFKLAANLISKICIEPHHKLMLCRSGAINALAYKIASFVVAQGLVLPGADRFVNKMGSLGFLPLPTNENTSVLIATLRAITVIIADSRGRAEHFLTSPGIVTVFPVEACKTALAGYTPGAAAGGGHCNTAMASAFSRPAWMPSHIGRDSIYESKHINPIDALLPPFKFSESSDSLFPSLSSAAEMQASLNFSKEEFEGPGKQQPTPPGEIKEESPFISWLFYIFFTGAEVTGELHGTGAQELRVVAGTLLLELFDLRLLKEARLPVFATIVMPILTEIIGNDSGVGKVTTYSNKKIRSEGEYFSKRSRIRVDATVIVARLIKSIRDRRETQIFRQQEEHVVQVIIKGLQRTFIPRKEVGKPAWNPQKTDKDSSATAASSRTERPTDSPVLLGPSGLSKFTISQIKARQRYLFALTNLAVYDETNRAKFAEREVLNCVLNSMKAPELEVTKPGEQTQEDQPQGRQQNDGSMGNTDISPVSTTTVTITSAPAAAGENSRPEIEHNSIAVIHAACMAARALCRSPKLMRTALKEADMSKPAIKLLYHADQDIKLAATAVLCNLSLDFSPMKQNIMEDQTLDMLCAQARSNNIKLQIESFWALKHIVLGQSDQFRMMVLNKLRIDAILNSMGQESRAQITQGDTGEPVSEQANIISCLNESDIIAKQWPQTEAGRPATLPARNPASLKELYPSIATMTREEKLNLESDIEYIKQTRKVKAELVEQSIDLVRNLICGGDNCAIVLDHIIAQCGDERLFSLITQQLDTYVLKSDVFGDQPIEPPDEIVLTISYALINFSACSTVHANIIVSHKRLMGLIVGLLSHRRAVDLDGCKRRAAQVIQFGAKEVLHRLQQEDRDVDVRERAGQALTSLREMLEQRMQTQDAEVNGNANGHDVEMEL</sequence>
<evidence type="ECO:0000313" key="8">
    <source>
        <dbReference type="Proteomes" id="UP000242877"/>
    </source>
</evidence>
<dbReference type="GO" id="GO:0043161">
    <property type="term" value="P:proteasome-mediated ubiquitin-dependent protein catabolic process"/>
    <property type="evidence" value="ECO:0007669"/>
    <property type="project" value="TreeGrafter"/>
</dbReference>
<keyword evidence="8" id="KW-1185">Reference proteome</keyword>
<evidence type="ECO:0000256" key="5">
    <source>
        <dbReference type="ARBA" id="ARBA00023242"/>
    </source>
</evidence>
<dbReference type="GO" id="GO:0005634">
    <property type="term" value="C:nucleus"/>
    <property type="evidence" value="ECO:0007669"/>
    <property type="project" value="UniProtKB-SubCell"/>
</dbReference>
<evidence type="ECO:0000256" key="3">
    <source>
        <dbReference type="ARBA" id="ARBA00022490"/>
    </source>
</evidence>
<dbReference type="InterPro" id="IPR038739">
    <property type="entry name" value="ARMC8/Vid28"/>
</dbReference>
<organism evidence="7 8">
    <name type="scientific">Ascosphaera apis ARSEF 7405</name>
    <dbReference type="NCBI Taxonomy" id="392613"/>
    <lineage>
        <taxon>Eukaryota</taxon>
        <taxon>Fungi</taxon>
        <taxon>Dikarya</taxon>
        <taxon>Ascomycota</taxon>
        <taxon>Pezizomycotina</taxon>
        <taxon>Eurotiomycetes</taxon>
        <taxon>Eurotiomycetidae</taxon>
        <taxon>Onygenales</taxon>
        <taxon>Ascosphaeraceae</taxon>
        <taxon>Ascosphaera</taxon>
    </lineage>
</organism>
<dbReference type="Gene3D" id="1.25.10.10">
    <property type="entry name" value="Leucine-rich Repeat Variant"/>
    <property type="match status" value="2"/>
</dbReference>
<dbReference type="InterPro" id="IPR016024">
    <property type="entry name" value="ARM-type_fold"/>
</dbReference>
<feature type="compositionally biased region" description="Polar residues" evidence="6">
    <location>
        <begin position="656"/>
        <end position="678"/>
    </location>
</feature>
<keyword evidence="4" id="KW-0677">Repeat</keyword>
<proteinExistence type="predicted"/>
<dbReference type="GO" id="GO:0005737">
    <property type="term" value="C:cytoplasm"/>
    <property type="evidence" value="ECO:0007669"/>
    <property type="project" value="UniProtKB-SubCell"/>
</dbReference>
<evidence type="ECO:0000256" key="6">
    <source>
        <dbReference type="SAM" id="MobiDB-lite"/>
    </source>
</evidence>
<feature type="region of interest" description="Disordered" evidence="6">
    <location>
        <begin position="649"/>
        <end position="682"/>
    </location>
</feature>
<name>A0A167YFF3_9EURO</name>
<reference evidence="7 8" key="1">
    <citation type="journal article" date="2016" name="Genome Biol. Evol.">
        <title>Divergent and convergent evolution of fungal pathogenicity.</title>
        <authorList>
            <person name="Shang Y."/>
            <person name="Xiao G."/>
            <person name="Zheng P."/>
            <person name="Cen K."/>
            <person name="Zhan S."/>
            <person name="Wang C."/>
        </authorList>
    </citation>
    <scope>NUCLEOTIDE SEQUENCE [LARGE SCALE GENOMIC DNA]</scope>
    <source>
        <strain evidence="7 8">ARSEF 7405</strain>
    </source>
</reference>
<dbReference type="PANTHER" id="PTHR15651:SF7">
    <property type="entry name" value="ARMADILLO REPEAT-CONTAINING PROTEIN 8"/>
    <property type="match status" value="1"/>
</dbReference>
<protein>
    <submittedName>
        <fullName evidence="7">Armadillo repeat protein</fullName>
    </submittedName>
</protein>
<dbReference type="PANTHER" id="PTHR15651">
    <property type="entry name" value="ARMADILLO REPEAT-CONTAINING PROTEIN 8"/>
    <property type="match status" value="1"/>
</dbReference>
<gene>
    <name evidence="7" type="ORF">AAP_03441</name>
</gene>
<feature type="region of interest" description="Disordered" evidence="6">
    <location>
        <begin position="563"/>
        <end position="596"/>
    </location>
</feature>
<dbReference type="OrthoDB" id="5559898at2759"/>